<evidence type="ECO:0000256" key="2">
    <source>
        <dbReference type="ARBA" id="ARBA00023002"/>
    </source>
</evidence>
<gene>
    <name evidence="4" type="ORF">B1B_04574</name>
</gene>
<accession>T1CQ67</accession>
<dbReference type="Pfam" id="PF02347">
    <property type="entry name" value="GDC-P"/>
    <property type="match status" value="1"/>
</dbReference>
<feature type="domain" description="Glycine cleavage system P-protein N-terminal" evidence="3">
    <location>
        <begin position="43"/>
        <end position="313"/>
    </location>
</feature>
<organism evidence="4">
    <name type="scientific">mine drainage metagenome</name>
    <dbReference type="NCBI Taxonomy" id="410659"/>
    <lineage>
        <taxon>unclassified sequences</taxon>
        <taxon>metagenomes</taxon>
        <taxon>ecological metagenomes</taxon>
    </lineage>
</organism>
<comment type="caution">
    <text evidence="4">The sequence shown here is derived from an EMBL/GenBank/DDBJ whole genome shotgun (WGS) entry which is preliminary data.</text>
</comment>
<reference evidence="4" key="1">
    <citation type="submission" date="2013-08" db="EMBL/GenBank/DDBJ databases">
        <authorList>
            <person name="Mendez C."/>
            <person name="Richter M."/>
            <person name="Ferrer M."/>
            <person name="Sanchez J."/>
        </authorList>
    </citation>
    <scope>NUCLEOTIDE SEQUENCE</scope>
</reference>
<protein>
    <submittedName>
        <fullName evidence="4">Glycine dehydrogenase subunit 2</fullName>
    </submittedName>
</protein>
<dbReference type="EMBL" id="AUZY01002855">
    <property type="protein sequence ID" value="EQD71240.1"/>
    <property type="molecule type" value="Genomic_DNA"/>
</dbReference>
<dbReference type="GO" id="GO:0030170">
    <property type="term" value="F:pyridoxal phosphate binding"/>
    <property type="evidence" value="ECO:0007669"/>
    <property type="project" value="TreeGrafter"/>
</dbReference>
<dbReference type="GO" id="GO:0019464">
    <property type="term" value="P:glycine decarboxylation via glycine cleavage system"/>
    <property type="evidence" value="ECO:0007669"/>
    <property type="project" value="TreeGrafter"/>
</dbReference>
<feature type="non-terminal residue" evidence="4">
    <location>
        <position position="1"/>
    </location>
</feature>
<keyword evidence="2" id="KW-0560">Oxidoreductase</keyword>
<dbReference type="Gene3D" id="6.20.440.10">
    <property type="match status" value="1"/>
</dbReference>
<dbReference type="PANTHER" id="PTHR11773:SF1">
    <property type="entry name" value="GLYCINE DEHYDROGENASE (DECARBOXYLATING), MITOCHONDRIAL"/>
    <property type="match status" value="1"/>
</dbReference>
<dbReference type="GO" id="GO:0005829">
    <property type="term" value="C:cytosol"/>
    <property type="evidence" value="ECO:0007669"/>
    <property type="project" value="TreeGrafter"/>
</dbReference>
<name>T1CQ67_9ZZZZ</name>
<dbReference type="Gene3D" id="3.40.640.10">
    <property type="entry name" value="Type I PLP-dependent aspartate aminotransferase-like (Major domain)"/>
    <property type="match status" value="1"/>
</dbReference>
<dbReference type="GO" id="GO:0016594">
    <property type="term" value="F:glycine binding"/>
    <property type="evidence" value="ECO:0007669"/>
    <property type="project" value="TreeGrafter"/>
</dbReference>
<feature type="non-terminal residue" evidence="4">
    <location>
        <position position="337"/>
    </location>
</feature>
<dbReference type="SUPFAM" id="SSF53383">
    <property type="entry name" value="PLP-dependent transferases"/>
    <property type="match status" value="1"/>
</dbReference>
<dbReference type="InterPro" id="IPR015424">
    <property type="entry name" value="PyrdxlP-dep_Trfase"/>
</dbReference>
<keyword evidence="1" id="KW-0663">Pyridoxal phosphate</keyword>
<dbReference type="InterPro" id="IPR015421">
    <property type="entry name" value="PyrdxlP-dep_Trfase_major"/>
</dbReference>
<dbReference type="NCBIfam" id="NF003346">
    <property type="entry name" value="PRK04366.1"/>
    <property type="match status" value="1"/>
</dbReference>
<dbReference type="PANTHER" id="PTHR11773">
    <property type="entry name" value="GLYCINE DEHYDROGENASE, DECARBOXYLATING"/>
    <property type="match status" value="1"/>
</dbReference>
<evidence type="ECO:0000259" key="3">
    <source>
        <dbReference type="Pfam" id="PF02347"/>
    </source>
</evidence>
<dbReference type="FunFam" id="3.40.640.10:FF:000224">
    <property type="entry name" value="Probable glycine dehydrogenase (decarboxylating) subunit 2"/>
    <property type="match status" value="1"/>
</dbReference>
<dbReference type="InterPro" id="IPR020581">
    <property type="entry name" value="GDC_P"/>
</dbReference>
<dbReference type="GO" id="GO:0005960">
    <property type="term" value="C:glycine cleavage complex"/>
    <property type="evidence" value="ECO:0007669"/>
    <property type="project" value="TreeGrafter"/>
</dbReference>
<dbReference type="GO" id="GO:0004375">
    <property type="term" value="F:glycine dehydrogenase (decarboxylating) activity"/>
    <property type="evidence" value="ECO:0007669"/>
    <property type="project" value="InterPro"/>
</dbReference>
<proteinExistence type="predicted"/>
<dbReference type="AlphaFoldDB" id="T1CQ67"/>
<evidence type="ECO:0000256" key="1">
    <source>
        <dbReference type="ARBA" id="ARBA00022898"/>
    </source>
</evidence>
<dbReference type="InterPro" id="IPR049315">
    <property type="entry name" value="GDC-P_N"/>
</dbReference>
<evidence type="ECO:0000313" key="4">
    <source>
        <dbReference type="EMBL" id="EQD71240.1"/>
    </source>
</evidence>
<reference evidence="4" key="2">
    <citation type="journal article" date="2014" name="ISME J.">
        <title>Microbial stratification in low pH oxic and suboxic macroscopic growths along an acid mine drainage.</title>
        <authorList>
            <person name="Mendez-Garcia C."/>
            <person name="Mesa V."/>
            <person name="Sprenger R.R."/>
            <person name="Richter M."/>
            <person name="Diez M.S."/>
            <person name="Solano J."/>
            <person name="Bargiela R."/>
            <person name="Golyshina O.V."/>
            <person name="Manteca A."/>
            <person name="Ramos J.L."/>
            <person name="Gallego J.R."/>
            <person name="Llorente I."/>
            <person name="Martins Dos Santos V.A."/>
            <person name="Jensen O.N."/>
            <person name="Pelaez A.I."/>
            <person name="Sanchez J."/>
            <person name="Ferrer M."/>
        </authorList>
    </citation>
    <scope>NUCLEOTIDE SEQUENCE</scope>
</reference>
<sequence length="337" mass="36619">ARHYTRLSQMNFGIETSAYPLGSCTMKYNPKVSEMLARRPGAADVHPYQPESTVQGSLEIIYRLEKLLAKVTGLREVSLQPAAGAHGEYAALLMVRAYFQDQGKLGQRTEVLLPDTAHGTNPASAAMAGFTTREIPSKNGCVDLGMLKEAISERTACFMLTNPNTAGLFESDIMSIARTVHDAGAMLYYDGANLNAIMGVSSPGRMGFDVAHLNLHKTFATPHGGGGPGAGALGAGEELAPYLPVPRVAKDKRRYYLDYQRPKSIGKIKTGYGNFGLDLRAYVYILSHGEEGLAHVSRRAVLNSNYLADRLGKFLPRPFGKLVKHEFVLSGARLKKD</sequence>